<feature type="binding site" evidence="15">
    <location>
        <position position="106"/>
    </location>
    <ligand>
        <name>DNA</name>
        <dbReference type="ChEBI" id="CHEBI:16991"/>
    </ligand>
</feature>
<evidence type="ECO:0000256" key="12">
    <source>
        <dbReference type="ARBA" id="ARBA00023268"/>
    </source>
</evidence>
<feature type="active site" description="Proton donor; for beta-elimination activity" evidence="15">
    <location>
        <position position="58"/>
    </location>
</feature>
<keyword evidence="5 15" id="KW-0227">DNA damage</keyword>
<evidence type="ECO:0000256" key="5">
    <source>
        <dbReference type="ARBA" id="ARBA00022763"/>
    </source>
</evidence>
<evidence type="ECO:0000256" key="9">
    <source>
        <dbReference type="ARBA" id="ARBA00023125"/>
    </source>
</evidence>
<comment type="catalytic activity">
    <reaction evidence="14 15">
        <text>2'-deoxyribonucleotide-(2'-deoxyribose 5'-phosphate)-2'-deoxyribonucleotide-DNA = a 3'-end 2'-deoxyribonucleotide-(2,3-dehydro-2,3-deoxyribose 5'-phosphate)-DNA + a 5'-end 5'-phospho-2'-deoxyribonucleoside-DNA + H(+)</text>
        <dbReference type="Rhea" id="RHEA:66592"/>
        <dbReference type="Rhea" id="RHEA-COMP:13180"/>
        <dbReference type="Rhea" id="RHEA-COMP:16897"/>
        <dbReference type="Rhea" id="RHEA-COMP:17067"/>
        <dbReference type="ChEBI" id="CHEBI:15378"/>
        <dbReference type="ChEBI" id="CHEBI:136412"/>
        <dbReference type="ChEBI" id="CHEBI:157695"/>
        <dbReference type="ChEBI" id="CHEBI:167181"/>
        <dbReference type="EC" id="4.2.99.18"/>
    </reaction>
</comment>
<dbReference type="EC" id="4.2.99.18" evidence="15"/>
<dbReference type="NCBIfam" id="NF002211">
    <property type="entry name" value="PRK01103.1"/>
    <property type="match status" value="1"/>
</dbReference>
<dbReference type="CDD" id="cd08966">
    <property type="entry name" value="EcFpg-like_N"/>
    <property type="match status" value="1"/>
</dbReference>
<dbReference type="HAMAP" id="MF_00103">
    <property type="entry name" value="Fapy_DNA_glycosyl"/>
    <property type="match status" value="1"/>
</dbReference>
<dbReference type="SMART" id="SM00898">
    <property type="entry name" value="Fapy_DNA_glyco"/>
    <property type="match status" value="1"/>
</dbReference>
<evidence type="ECO:0000256" key="11">
    <source>
        <dbReference type="ARBA" id="ARBA00023239"/>
    </source>
</evidence>
<keyword evidence="6 15" id="KW-0863">Zinc-finger</keyword>
<dbReference type="InterPro" id="IPR035937">
    <property type="entry name" value="FPG_N"/>
</dbReference>
<dbReference type="SUPFAM" id="SSF46946">
    <property type="entry name" value="S13-like H2TH domain"/>
    <property type="match status" value="1"/>
</dbReference>
<organism evidence="18 19">
    <name type="scientific">Methylobacterium komagatae</name>
    <dbReference type="NCBI Taxonomy" id="374425"/>
    <lineage>
        <taxon>Bacteria</taxon>
        <taxon>Pseudomonadati</taxon>
        <taxon>Pseudomonadota</taxon>
        <taxon>Alphaproteobacteria</taxon>
        <taxon>Hyphomicrobiales</taxon>
        <taxon>Methylobacteriaceae</taxon>
        <taxon>Methylobacterium</taxon>
    </lineage>
</organism>
<evidence type="ECO:0000259" key="16">
    <source>
        <dbReference type="PROSITE" id="PS51066"/>
    </source>
</evidence>
<dbReference type="InterPro" id="IPR012319">
    <property type="entry name" value="FPG_cat"/>
</dbReference>
<keyword evidence="11 15" id="KW-0456">Lyase</keyword>
<dbReference type="GO" id="GO:0140078">
    <property type="term" value="F:class I DNA-(apurinic or apyrimidinic site) endonuclease activity"/>
    <property type="evidence" value="ECO:0007669"/>
    <property type="project" value="UniProtKB-EC"/>
</dbReference>
<keyword evidence="8 15" id="KW-0862">Zinc</keyword>
<evidence type="ECO:0000256" key="4">
    <source>
        <dbReference type="ARBA" id="ARBA00022723"/>
    </source>
</evidence>
<evidence type="ECO:0000256" key="2">
    <source>
        <dbReference type="ARBA" id="ARBA00009409"/>
    </source>
</evidence>
<dbReference type="Proteomes" id="UP001596292">
    <property type="component" value="Unassembled WGS sequence"/>
</dbReference>
<evidence type="ECO:0000313" key="19">
    <source>
        <dbReference type="Proteomes" id="UP001596292"/>
    </source>
</evidence>
<evidence type="ECO:0000256" key="10">
    <source>
        <dbReference type="ARBA" id="ARBA00023204"/>
    </source>
</evidence>
<dbReference type="Gene3D" id="3.20.190.10">
    <property type="entry name" value="MutM-like, N-terminal"/>
    <property type="match status" value="1"/>
</dbReference>
<evidence type="ECO:0000256" key="3">
    <source>
        <dbReference type="ARBA" id="ARBA00011245"/>
    </source>
</evidence>
<comment type="cofactor">
    <cofactor evidence="15">
        <name>Zn(2+)</name>
        <dbReference type="ChEBI" id="CHEBI:29105"/>
    </cofactor>
    <text evidence="15">Binds 1 zinc ion per subunit.</text>
</comment>
<dbReference type="EC" id="3.2.2.23" evidence="15"/>
<dbReference type="Pfam" id="PF06831">
    <property type="entry name" value="H2TH"/>
    <property type="match status" value="1"/>
</dbReference>
<dbReference type="Pfam" id="PF01149">
    <property type="entry name" value="Fapy_DNA_glyco"/>
    <property type="match status" value="1"/>
</dbReference>
<dbReference type="SUPFAM" id="SSF81624">
    <property type="entry name" value="N-terminal domain of MutM-like DNA repair proteins"/>
    <property type="match status" value="1"/>
</dbReference>
<evidence type="ECO:0000256" key="6">
    <source>
        <dbReference type="ARBA" id="ARBA00022771"/>
    </source>
</evidence>
<dbReference type="InterPro" id="IPR010979">
    <property type="entry name" value="Ribosomal_uS13-like_H2TH"/>
</dbReference>
<keyword evidence="10 15" id="KW-0234">DNA repair</keyword>
<keyword evidence="4 15" id="KW-0479">Metal-binding</keyword>
<comment type="similarity">
    <text evidence="2 15">Belongs to the FPG family.</text>
</comment>
<feature type="binding site" evidence="15">
    <location>
        <position position="167"/>
    </location>
    <ligand>
        <name>DNA</name>
        <dbReference type="ChEBI" id="CHEBI:16991"/>
    </ligand>
</feature>
<dbReference type="GO" id="GO:0008534">
    <property type="term" value="F:oxidized purine nucleobase lesion DNA N-glycosylase activity"/>
    <property type="evidence" value="ECO:0007669"/>
    <property type="project" value="UniProtKB-EC"/>
</dbReference>
<evidence type="ECO:0000256" key="8">
    <source>
        <dbReference type="ARBA" id="ARBA00022833"/>
    </source>
</evidence>
<dbReference type="EMBL" id="JBHSWN010000001">
    <property type="protein sequence ID" value="MFC6788844.1"/>
    <property type="molecule type" value="Genomic_DNA"/>
</dbReference>
<dbReference type="InterPro" id="IPR000214">
    <property type="entry name" value="Znf_DNA_glyclase/AP_lyase"/>
</dbReference>
<keyword evidence="7 15" id="KW-0378">Hydrolase</keyword>
<evidence type="ECO:0000256" key="1">
    <source>
        <dbReference type="ARBA" id="ARBA00001668"/>
    </source>
</evidence>
<accession>A0ABW2BES9</accession>
<evidence type="ECO:0000256" key="15">
    <source>
        <dbReference type="HAMAP-Rule" id="MF_00103"/>
    </source>
</evidence>
<dbReference type="SUPFAM" id="SSF57716">
    <property type="entry name" value="Glucocorticoid receptor-like (DNA-binding domain)"/>
    <property type="match status" value="1"/>
</dbReference>
<reference evidence="19" key="1">
    <citation type="journal article" date="2019" name="Int. J. Syst. Evol. Microbiol.">
        <title>The Global Catalogue of Microorganisms (GCM) 10K type strain sequencing project: providing services to taxonomists for standard genome sequencing and annotation.</title>
        <authorList>
            <consortium name="The Broad Institute Genomics Platform"/>
            <consortium name="The Broad Institute Genome Sequencing Center for Infectious Disease"/>
            <person name="Wu L."/>
            <person name="Ma J."/>
        </authorList>
    </citation>
    <scope>NUCLEOTIDE SEQUENCE [LARGE SCALE GENOMIC DNA]</scope>
    <source>
        <strain evidence="19">CCUG 48316</strain>
    </source>
</reference>
<gene>
    <name evidence="15 18" type="primary">mutM</name>
    <name evidence="15" type="synonym">fpg</name>
    <name evidence="18" type="ORF">ACFQE0_03915</name>
</gene>
<evidence type="ECO:0000259" key="17">
    <source>
        <dbReference type="PROSITE" id="PS51068"/>
    </source>
</evidence>
<dbReference type="InterPro" id="IPR015886">
    <property type="entry name" value="H2TH_FPG"/>
</dbReference>
<evidence type="ECO:0000256" key="7">
    <source>
        <dbReference type="ARBA" id="ARBA00022801"/>
    </source>
</evidence>
<sequence>MPELPEVETVRRGLEPAMVGARFSRVTLRRPDLRFPFPARFAARLEGRSVTALARRAKYLTANLDSGETLIMHLGMSGRFDVALPDGSNLSPGDFYLEGAQGVPKHDHVVMAMSSGATVTYNDARRFGFMDLVPTAELETCRHFAKMGIEPLGGLTGAMIAGLFRGKNTPLKAALLDQRLIAGLGNIYVCEALHRAKLHPEAPAGSLAKPDGRPTAQANALARTIVTVLNEAVQAGGSTLRDYARTDGSAGGFQHAFRVYDRFGLACTRAGCTGTVARIVQANRSTFFCATCQPSPGEATRRPVGERQFRHKSG</sequence>
<keyword evidence="19" id="KW-1185">Reference proteome</keyword>
<comment type="subunit">
    <text evidence="3 15">Monomer.</text>
</comment>
<feature type="active site" description="Schiff-base intermediate with DNA" evidence="15">
    <location>
        <position position="2"/>
    </location>
</feature>
<dbReference type="SMART" id="SM01232">
    <property type="entry name" value="H2TH"/>
    <property type="match status" value="1"/>
</dbReference>
<feature type="active site" description="Proton donor; for delta-elimination activity" evidence="15">
    <location>
        <position position="284"/>
    </location>
</feature>
<comment type="catalytic activity">
    <reaction evidence="1 15">
        <text>Hydrolysis of DNA containing ring-opened 7-methylguanine residues, releasing 2,6-diamino-4-hydroxy-5-(N-methyl)formamidopyrimidine.</text>
        <dbReference type="EC" id="3.2.2.23"/>
    </reaction>
</comment>
<keyword evidence="12 15" id="KW-0511">Multifunctional enzyme</keyword>
<dbReference type="NCBIfam" id="TIGR00577">
    <property type="entry name" value="fpg"/>
    <property type="match status" value="1"/>
</dbReference>
<feature type="binding site" evidence="15">
    <location>
        <position position="125"/>
    </location>
    <ligand>
        <name>DNA</name>
        <dbReference type="ChEBI" id="CHEBI:16991"/>
    </ligand>
</feature>
<dbReference type="Gene3D" id="1.10.8.50">
    <property type="match status" value="1"/>
</dbReference>
<evidence type="ECO:0000256" key="14">
    <source>
        <dbReference type="ARBA" id="ARBA00044632"/>
    </source>
</evidence>
<name>A0ABW2BES9_9HYPH</name>
<feature type="domain" description="Formamidopyrimidine-DNA glycosylase catalytic" evidence="17">
    <location>
        <begin position="2"/>
        <end position="128"/>
    </location>
</feature>
<dbReference type="PROSITE" id="PS51066">
    <property type="entry name" value="ZF_FPG_2"/>
    <property type="match status" value="1"/>
</dbReference>
<dbReference type="PANTHER" id="PTHR22993:SF9">
    <property type="entry name" value="FORMAMIDOPYRIMIDINE-DNA GLYCOSYLASE"/>
    <property type="match status" value="1"/>
</dbReference>
<evidence type="ECO:0000313" key="18">
    <source>
        <dbReference type="EMBL" id="MFC6788844.1"/>
    </source>
</evidence>
<dbReference type="PROSITE" id="PS51068">
    <property type="entry name" value="FPG_CAT"/>
    <property type="match status" value="1"/>
</dbReference>
<comment type="function">
    <text evidence="15">Involved in base excision repair of DNA damaged by oxidation or by mutagenic agents. Acts as DNA glycosylase that recognizes and removes damaged bases. Has a preference for oxidized purines, such as 7,8-dihydro-8-oxoguanine (8-oxoG). Has AP (apurinic/apyrimidinic) lyase activity and introduces nicks in the DNA strand. Cleaves the DNA backbone by beta-delta elimination to generate a single-strand break at the site of the removed base with both 3'- and 5'-phosphates.</text>
</comment>
<evidence type="ECO:0000256" key="13">
    <source>
        <dbReference type="ARBA" id="ARBA00023295"/>
    </source>
</evidence>
<keyword evidence="13 15" id="KW-0326">Glycosidase</keyword>
<proteinExistence type="inferred from homology"/>
<comment type="caution">
    <text evidence="18">The sequence shown here is derived from an EMBL/GenBank/DDBJ whole genome shotgun (WGS) entry which is preliminary data.</text>
</comment>
<feature type="domain" description="FPG-type" evidence="16">
    <location>
        <begin position="258"/>
        <end position="294"/>
    </location>
</feature>
<feature type="active site" description="Proton donor" evidence="15">
    <location>
        <position position="3"/>
    </location>
</feature>
<dbReference type="PANTHER" id="PTHR22993">
    <property type="entry name" value="FORMAMIDOPYRIMIDINE-DNA GLYCOSYLASE"/>
    <property type="match status" value="1"/>
</dbReference>
<dbReference type="RefSeq" id="WP_378967254.1">
    <property type="nucleotide sequence ID" value="NZ_JBHSWN010000001.1"/>
</dbReference>
<dbReference type="InterPro" id="IPR020629">
    <property type="entry name" value="FPG_Glyclase"/>
</dbReference>
<keyword evidence="9 15" id="KW-0238">DNA-binding</keyword>
<protein>
    <recommendedName>
        <fullName evidence="15">Formamidopyrimidine-DNA glycosylase</fullName>
        <shortName evidence="15">Fapy-DNA glycosylase</shortName>
        <ecNumber evidence="15">3.2.2.23</ecNumber>
    </recommendedName>
    <alternativeName>
        <fullName evidence="15">DNA-(apurinic or apyrimidinic site) lyase MutM</fullName>
        <shortName evidence="15">AP lyase MutM</shortName>
        <ecNumber evidence="15">4.2.99.18</ecNumber>
    </alternativeName>
</protein>